<proteinExistence type="predicted"/>
<keyword evidence="3" id="KW-0547">Nucleotide-binding</keyword>
<dbReference type="InterPro" id="IPR003594">
    <property type="entry name" value="HATPase_dom"/>
</dbReference>
<dbReference type="GO" id="GO:0004674">
    <property type="term" value="F:protein serine/threonine kinase activity"/>
    <property type="evidence" value="ECO:0007669"/>
    <property type="project" value="UniProtKB-KW"/>
</dbReference>
<dbReference type="GO" id="GO:0005524">
    <property type="term" value="F:ATP binding"/>
    <property type="evidence" value="ECO:0007669"/>
    <property type="project" value="UniProtKB-KW"/>
</dbReference>
<dbReference type="SUPFAM" id="SSF55874">
    <property type="entry name" value="ATPase domain of HSP90 chaperone/DNA topoisomerase II/histidine kinase"/>
    <property type="match status" value="1"/>
</dbReference>
<protein>
    <submittedName>
        <fullName evidence="3">ATP-binding protein</fullName>
    </submittedName>
</protein>
<keyword evidence="1" id="KW-0723">Serine/threonine-protein kinase</keyword>
<sequence length="144" mass="15893">MATGRRRDNTPLSEEAFDRWVSFSGELRSVTGARLAAQDFLGDLARRTPPAALEYWDDILLVVTELAANAVQYAPGPFALRLRRTFDGVHITMHDTSTVRPEPRPFSPRTGGGGVGWRLVDTLCDQVSVVITDGGKDIHAFLPW</sequence>
<dbReference type="CDD" id="cd16936">
    <property type="entry name" value="HATPase_RsbW-like"/>
    <property type="match status" value="1"/>
</dbReference>
<comment type="caution">
    <text evidence="3">The sequence shown here is derived from an EMBL/GenBank/DDBJ whole genome shotgun (WGS) entry which is preliminary data.</text>
</comment>
<keyword evidence="3" id="KW-0067">ATP-binding</keyword>
<dbReference type="Proteomes" id="UP000270471">
    <property type="component" value="Unassembled WGS sequence"/>
</dbReference>
<dbReference type="Pfam" id="PF13581">
    <property type="entry name" value="HATPase_c_2"/>
    <property type="match status" value="1"/>
</dbReference>
<evidence type="ECO:0000259" key="2">
    <source>
        <dbReference type="Pfam" id="PF13581"/>
    </source>
</evidence>
<dbReference type="RefSeq" id="WP_121895098.1">
    <property type="nucleotide sequence ID" value="NZ_JBEXWZ010000063.1"/>
</dbReference>
<dbReference type="EMBL" id="PENI01000048">
    <property type="protein sequence ID" value="RMB80026.1"/>
    <property type="molecule type" value="Genomic_DNA"/>
</dbReference>
<dbReference type="Gene3D" id="3.30.565.10">
    <property type="entry name" value="Histidine kinase-like ATPase, C-terminal domain"/>
    <property type="match status" value="1"/>
</dbReference>
<keyword evidence="1" id="KW-0808">Transferase</keyword>
<dbReference type="PANTHER" id="PTHR35526">
    <property type="entry name" value="ANTI-SIGMA-F FACTOR RSBW-RELATED"/>
    <property type="match status" value="1"/>
</dbReference>
<organism evidence="3 4">
    <name type="scientific">Streptomyces shenzhenensis</name>
    <dbReference type="NCBI Taxonomy" id="943815"/>
    <lineage>
        <taxon>Bacteria</taxon>
        <taxon>Bacillati</taxon>
        <taxon>Actinomycetota</taxon>
        <taxon>Actinomycetes</taxon>
        <taxon>Kitasatosporales</taxon>
        <taxon>Streptomycetaceae</taxon>
        <taxon>Streptomyces</taxon>
    </lineage>
</organism>
<dbReference type="PANTHER" id="PTHR35526:SF3">
    <property type="entry name" value="ANTI-SIGMA-F FACTOR RSBW"/>
    <property type="match status" value="1"/>
</dbReference>
<reference evidence="3 4" key="1">
    <citation type="submission" date="2017-11" db="EMBL/GenBank/DDBJ databases">
        <title>Draft genome of actinobacteria isolated from guarana (Paullinia cupana (Mart.) Ducke.</title>
        <authorList>
            <person name="Siqueira K.A."/>
            <person name="Liotti R.G."/>
            <person name="Mendes T.A.O."/>
            <person name="Soares M.A."/>
        </authorList>
    </citation>
    <scope>NUCLEOTIDE SEQUENCE [LARGE SCALE GENOMIC DNA]</scope>
    <source>
        <strain evidence="3 4">193</strain>
    </source>
</reference>
<evidence type="ECO:0000313" key="4">
    <source>
        <dbReference type="Proteomes" id="UP000270471"/>
    </source>
</evidence>
<accession>A0A3M0IDW9</accession>
<keyword evidence="4" id="KW-1185">Reference proteome</keyword>
<name>A0A3M0IDW9_9ACTN</name>
<dbReference type="InterPro" id="IPR036890">
    <property type="entry name" value="HATPase_C_sf"/>
</dbReference>
<dbReference type="AlphaFoldDB" id="A0A3M0IDW9"/>
<evidence type="ECO:0000256" key="1">
    <source>
        <dbReference type="ARBA" id="ARBA00022527"/>
    </source>
</evidence>
<dbReference type="OrthoDB" id="4286457at2"/>
<keyword evidence="1" id="KW-0418">Kinase</keyword>
<gene>
    <name evidence="3" type="ORF">CTZ28_42095</name>
</gene>
<dbReference type="InterPro" id="IPR050267">
    <property type="entry name" value="Anti-sigma-factor_SerPK"/>
</dbReference>
<feature type="domain" description="Histidine kinase/HSP90-like ATPase" evidence="2">
    <location>
        <begin position="26"/>
        <end position="138"/>
    </location>
</feature>
<evidence type="ECO:0000313" key="3">
    <source>
        <dbReference type="EMBL" id="RMB80026.1"/>
    </source>
</evidence>